<dbReference type="Proteomes" id="UP000320390">
    <property type="component" value="Chromosome"/>
</dbReference>
<evidence type="ECO:0000313" key="4">
    <source>
        <dbReference type="Proteomes" id="UP000320390"/>
    </source>
</evidence>
<dbReference type="InterPro" id="IPR052350">
    <property type="entry name" value="Metallo-dep_Lactonases"/>
</dbReference>
<dbReference type="AlphaFoldDB" id="A0A518EKL1"/>
<name>A0A518EKL1_9BACT</name>
<accession>A0A518EKL1</accession>
<organism evidence="3 4">
    <name type="scientific">Saltatorellus ferox</name>
    <dbReference type="NCBI Taxonomy" id="2528018"/>
    <lineage>
        <taxon>Bacteria</taxon>
        <taxon>Pseudomonadati</taxon>
        <taxon>Planctomycetota</taxon>
        <taxon>Planctomycetia</taxon>
        <taxon>Planctomycetia incertae sedis</taxon>
        <taxon>Saltatorellus</taxon>
    </lineage>
</organism>
<dbReference type="InterPro" id="IPR032466">
    <property type="entry name" value="Metal_Hydrolase"/>
</dbReference>
<dbReference type="Gene3D" id="3.20.20.140">
    <property type="entry name" value="Metal-dependent hydrolases"/>
    <property type="match status" value="1"/>
</dbReference>
<feature type="domain" description="Amidohydrolase-related" evidence="2">
    <location>
        <begin position="3"/>
        <end position="253"/>
    </location>
</feature>
<dbReference type="Pfam" id="PF04909">
    <property type="entry name" value="Amidohydro_2"/>
    <property type="match status" value="1"/>
</dbReference>
<dbReference type="OrthoDB" id="5450317at2"/>
<reference evidence="3 4" key="1">
    <citation type="submission" date="2019-02" db="EMBL/GenBank/DDBJ databases">
        <title>Deep-cultivation of Planctomycetes and their phenomic and genomic characterization uncovers novel biology.</title>
        <authorList>
            <person name="Wiegand S."/>
            <person name="Jogler M."/>
            <person name="Boedeker C."/>
            <person name="Pinto D."/>
            <person name="Vollmers J."/>
            <person name="Rivas-Marin E."/>
            <person name="Kohn T."/>
            <person name="Peeters S.H."/>
            <person name="Heuer A."/>
            <person name="Rast P."/>
            <person name="Oberbeckmann S."/>
            <person name="Bunk B."/>
            <person name="Jeske O."/>
            <person name="Meyerdierks A."/>
            <person name="Storesund J.E."/>
            <person name="Kallscheuer N."/>
            <person name="Luecker S."/>
            <person name="Lage O.M."/>
            <person name="Pohl T."/>
            <person name="Merkel B.J."/>
            <person name="Hornburger P."/>
            <person name="Mueller R.-W."/>
            <person name="Bruemmer F."/>
            <person name="Labrenz M."/>
            <person name="Spormann A.M."/>
            <person name="Op den Camp H."/>
            <person name="Overmann J."/>
            <person name="Amann R."/>
            <person name="Jetten M.S.M."/>
            <person name="Mascher T."/>
            <person name="Medema M.H."/>
            <person name="Devos D.P."/>
            <person name="Kaster A.-K."/>
            <person name="Ovreas L."/>
            <person name="Rohde M."/>
            <person name="Galperin M.Y."/>
            <person name="Jogler C."/>
        </authorList>
    </citation>
    <scope>NUCLEOTIDE SEQUENCE [LARGE SCALE GENOMIC DNA]</scope>
    <source>
        <strain evidence="3 4">Poly30</strain>
    </source>
</reference>
<gene>
    <name evidence="3" type="ORF">Poly30_01190</name>
</gene>
<proteinExistence type="inferred from homology"/>
<keyword evidence="3" id="KW-0378">Hydrolase</keyword>
<sequence>MQVDAHQHFWSYDAADYPWIVDGGLDALRRDFLPEHLRPLLDAHGVQATIAVQACQTARETEWLLGLAADHPWIVGVVGWVDLAAGGVADEIARLRELPGGDRLVGVRHVIQDEPDGFMDAEPFRRGARELADLDLAYDLLIYERQAEEAIRFCEALDGQRIVLDHIGKPRIKDGALEPWGEEMKRFAALDHVSVKLSGMVTEADWSGWKLGDLEPFIEKTFEAFREERVMFGSDWPVCTLAADYGSVLRVAAPWTSNHGLRAAEAAYGPLRLPGTAT</sequence>
<dbReference type="SUPFAM" id="SSF51556">
    <property type="entry name" value="Metallo-dependent hydrolases"/>
    <property type="match status" value="1"/>
</dbReference>
<keyword evidence="4" id="KW-1185">Reference proteome</keyword>
<evidence type="ECO:0000259" key="2">
    <source>
        <dbReference type="Pfam" id="PF04909"/>
    </source>
</evidence>
<dbReference type="GO" id="GO:0016787">
    <property type="term" value="F:hydrolase activity"/>
    <property type="evidence" value="ECO:0007669"/>
    <property type="project" value="UniProtKB-KW"/>
</dbReference>
<dbReference type="PANTHER" id="PTHR43569">
    <property type="entry name" value="AMIDOHYDROLASE"/>
    <property type="match status" value="1"/>
</dbReference>
<dbReference type="EMBL" id="CP036434">
    <property type="protein sequence ID" value="QDV04628.1"/>
    <property type="molecule type" value="Genomic_DNA"/>
</dbReference>
<dbReference type="InterPro" id="IPR006680">
    <property type="entry name" value="Amidohydro-rel"/>
</dbReference>
<evidence type="ECO:0000256" key="1">
    <source>
        <dbReference type="ARBA" id="ARBA00038310"/>
    </source>
</evidence>
<evidence type="ECO:0000313" key="3">
    <source>
        <dbReference type="EMBL" id="QDV04628.1"/>
    </source>
</evidence>
<dbReference type="PANTHER" id="PTHR43569:SF2">
    <property type="entry name" value="AMIDOHYDROLASE-RELATED DOMAIN-CONTAINING PROTEIN"/>
    <property type="match status" value="1"/>
</dbReference>
<dbReference type="RefSeq" id="WP_145194082.1">
    <property type="nucleotide sequence ID" value="NZ_CP036434.1"/>
</dbReference>
<protein>
    <submittedName>
        <fullName evidence="3">Amidohydrolase</fullName>
    </submittedName>
</protein>
<comment type="similarity">
    <text evidence="1">Belongs to the metallo-dependent hydrolases superfamily.</text>
</comment>